<dbReference type="Gene3D" id="3.40.1000.10">
    <property type="entry name" value="Mog1/PsbP, alpha/beta/alpha sandwich"/>
    <property type="match status" value="1"/>
</dbReference>
<organism evidence="1 2">
    <name type="scientific">Trinickia fusca</name>
    <dbReference type="NCBI Taxonomy" id="2419777"/>
    <lineage>
        <taxon>Bacteria</taxon>
        <taxon>Pseudomonadati</taxon>
        <taxon>Pseudomonadota</taxon>
        <taxon>Betaproteobacteria</taxon>
        <taxon>Burkholderiales</taxon>
        <taxon>Burkholderiaceae</taxon>
        <taxon>Trinickia</taxon>
    </lineage>
</organism>
<reference evidence="1 2" key="1">
    <citation type="submission" date="2018-10" db="EMBL/GenBank/DDBJ databases">
        <title>Paraburkholderia sp. 7MK8-2, isolated from soil.</title>
        <authorList>
            <person name="Gao Z.-H."/>
            <person name="Qiu L.-H."/>
        </authorList>
    </citation>
    <scope>NUCLEOTIDE SEQUENCE [LARGE SCALE GENOMIC DNA]</scope>
    <source>
        <strain evidence="1 2">7MK8-2</strain>
    </source>
</reference>
<dbReference type="InterPro" id="IPR014894">
    <property type="entry name" value="DcrB/EagT6"/>
</dbReference>
<dbReference type="InterPro" id="IPR016123">
    <property type="entry name" value="Mog1/PsbP_a/b/a-sand"/>
</dbReference>
<evidence type="ECO:0000313" key="1">
    <source>
        <dbReference type="EMBL" id="RKP46384.1"/>
    </source>
</evidence>
<sequence>MDYAINEGTFTIPDSAIDRTVNMVLLNFGPGGLSLVVSRDTLLDEESEEAFITRQVTAASRQVGEFTEHARRAVSVGAAQRPGTQLEYTFESNGATFHQLQTVFRVDDVRMLVLTVTCASPLEDEQRVMAQQMIESFVPRSSAA</sequence>
<dbReference type="OrthoDB" id="8775251at2"/>
<gene>
    <name evidence="1" type="ORF">D7S89_17260</name>
</gene>
<dbReference type="RefSeq" id="WP_121279167.1">
    <property type="nucleotide sequence ID" value="NZ_RBZV01000007.1"/>
</dbReference>
<dbReference type="Proteomes" id="UP000280434">
    <property type="component" value="Unassembled WGS sequence"/>
</dbReference>
<protein>
    <submittedName>
        <fullName evidence="1">DUF1795 domain-containing protein</fullName>
    </submittedName>
</protein>
<comment type="caution">
    <text evidence="1">The sequence shown here is derived from an EMBL/GenBank/DDBJ whole genome shotgun (WGS) entry which is preliminary data.</text>
</comment>
<accession>A0A494XE27</accession>
<keyword evidence="2" id="KW-1185">Reference proteome</keyword>
<name>A0A494XE27_9BURK</name>
<proteinExistence type="predicted"/>
<dbReference type="SUPFAM" id="SSF55724">
    <property type="entry name" value="Mog1p/PsbP-like"/>
    <property type="match status" value="1"/>
</dbReference>
<evidence type="ECO:0000313" key="2">
    <source>
        <dbReference type="Proteomes" id="UP000280434"/>
    </source>
</evidence>
<dbReference type="Pfam" id="PF08786">
    <property type="entry name" value="DcrB"/>
    <property type="match status" value="1"/>
</dbReference>
<dbReference type="AlphaFoldDB" id="A0A494XE27"/>
<dbReference type="EMBL" id="RBZV01000007">
    <property type="protein sequence ID" value="RKP46384.1"/>
    <property type="molecule type" value="Genomic_DNA"/>
</dbReference>